<sequence>MPLHTYSSLIKEIDKSVCPSTIDKYLSLKRAPMVLRQMAGAYPGHRQAVAHLTQELAVRTAHCLHCFSDPIVAKRMRWSSSARLRWVRQLSQREFAYSVALQAVAAKYLDQAQAEPPLTQVCGRDDVGWRSDRVQHTDDHAYVFDQSSDAFLKSHAKALTNGRGAAHAVAPIRTHEEARRALLAETVDLQDIPFHIALEYLRPNESLLDILVNEAAVRSDELNAWISVFCRNRVAWRVLHEHLMHVVRPSAAPVIVCDHTDVVGLLQQAADEVVNIYSNLRTSADGSSVTVHIDEDDDILRTTPPGMLFSSCDEEPKTVTAASPPVSAPVYSVVGHLSYIFRELLKNACVASSKTAFDVTVNIKYAEDDQWIVIDFIDQAGGIPAENGKNIWKFGWTTSDHYESHLGGFGVGLPTSKVYADMWQGSINAYTQNGSTTVRVRFPKEPVEQLTA</sequence>
<dbReference type="Proteomes" id="UP000015354">
    <property type="component" value="Unassembled WGS sequence"/>
</dbReference>
<dbReference type="PANTHER" id="PTHR11947">
    <property type="entry name" value="PYRUVATE DEHYDROGENASE KINASE"/>
    <property type="match status" value="1"/>
</dbReference>
<keyword evidence="1" id="KW-0808">Transferase</keyword>
<dbReference type="GO" id="GO:0005759">
    <property type="term" value="C:mitochondrial matrix"/>
    <property type="evidence" value="ECO:0007669"/>
    <property type="project" value="UniProtKB-SubCell"/>
</dbReference>
<comment type="caution">
    <text evidence="4">The sequence shown here is derived from an EMBL/GenBank/DDBJ whole genome shotgun (WGS) entry which is preliminary data.</text>
</comment>
<dbReference type="EMBL" id="ATMH01006489">
    <property type="protein sequence ID" value="EPY25760.1"/>
    <property type="molecule type" value="Genomic_DNA"/>
</dbReference>
<evidence type="ECO:0000259" key="2">
    <source>
        <dbReference type="PROSITE" id="PS50109"/>
    </source>
</evidence>
<accession>S9WB13</accession>
<keyword evidence="1" id="KW-0547">Nucleotide-binding</keyword>
<dbReference type="EC" id="2.7.11.-" evidence="1"/>
<evidence type="ECO:0000313" key="5">
    <source>
        <dbReference type="Proteomes" id="UP000015354"/>
    </source>
</evidence>
<name>S9WB13_9TRYP</name>
<evidence type="ECO:0000256" key="1">
    <source>
        <dbReference type="RuleBase" id="RU366032"/>
    </source>
</evidence>
<protein>
    <recommendedName>
        <fullName evidence="1">Protein-serine/threonine kinase</fullName>
        <ecNumber evidence="1">2.7.11.-</ecNumber>
    </recommendedName>
</protein>
<evidence type="ECO:0000313" key="3">
    <source>
        <dbReference type="EMBL" id="EPY25760.1"/>
    </source>
</evidence>
<dbReference type="AlphaFoldDB" id="S9WB13"/>
<dbReference type="PROSITE" id="PS50109">
    <property type="entry name" value="HIS_KIN"/>
    <property type="match status" value="1"/>
</dbReference>
<dbReference type="InterPro" id="IPR005467">
    <property type="entry name" value="His_kinase_dom"/>
</dbReference>
<dbReference type="GO" id="GO:0005524">
    <property type="term" value="F:ATP binding"/>
    <property type="evidence" value="ECO:0007669"/>
    <property type="project" value="UniProtKB-UniRule"/>
</dbReference>
<organism evidence="4 5">
    <name type="scientific">Strigomonas culicis</name>
    <dbReference type="NCBI Taxonomy" id="28005"/>
    <lineage>
        <taxon>Eukaryota</taxon>
        <taxon>Discoba</taxon>
        <taxon>Euglenozoa</taxon>
        <taxon>Kinetoplastea</taxon>
        <taxon>Metakinetoplastina</taxon>
        <taxon>Trypanosomatida</taxon>
        <taxon>Trypanosomatidae</taxon>
        <taxon>Strigomonadinae</taxon>
        <taxon>Strigomonas</taxon>
    </lineage>
</organism>
<reference evidence="4 5" key="1">
    <citation type="journal article" date="2013" name="PLoS ONE">
        <title>Predicting the Proteins of Angomonas deanei, Strigomonas culicis and Their Respective Endosymbionts Reveals New Aspects of the Trypanosomatidae Family.</title>
        <authorList>
            <person name="Motta M.C."/>
            <person name="Martins A.C."/>
            <person name="de Souza S.S."/>
            <person name="Catta-Preta C.M."/>
            <person name="Silva R."/>
            <person name="Klein C.C."/>
            <person name="de Almeida L.G."/>
            <person name="de Lima Cunha O."/>
            <person name="Ciapina L.P."/>
            <person name="Brocchi M."/>
            <person name="Colabardini A.C."/>
            <person name="de Araujo Lima B."/>
            <person name="Machado C.R."/>
            <person name="de Almeida Soares C.M."/>
            <person name="Probst C.M."/>
            <person name="de Menezes C.B."/>
            <person name="Thompson C.E."/>
            <person name="Bartholomeu D.C."/>
            <person name="Gradia D.F."/>
            <person name="Pavoni D.P."/>
            <person name="Grisard E.C."/>
            <person name="Fantinatti-Garboggini F."/>
            <person name="Marchini F.K."/>
            <person name="Rodrigues-Luiz G.F."/>
            <person name="Wagner G."/>
            <person name="Goldman G.H."/>
            <person name="Fietto J.L."/>
            <person name="Elias M.C."/>
            <person name="Goldman M.H."/>
            <person name="Sagot M.F."/>
            <person name="Pereira M."/>
            <person name="Stoco P.H."/>
            <person name="de Mendonca-Neto R.P."/>
            <person name="Teixeira S.M."/>
            <person name="Maciel T.E."/>
            <person name="de Oliveira Mendes T.A."/>
            <person name="Urmenyi T.P."/>
            <person name="de Souza W."/>
            <person name="Schenkman S."/>
            <person name="de Vasconcelos A.T."/>
        </authorList>
    </citation>
    <scope>NUCLEOTIDE SEQUENCE [LARGE SCALE GENOMIC DNA]</scope>
</reference>
<dbReference type="Pfam" id="PF02518">
    <property type="entry name" value="HATPase_c"/>
    <property type="match status" value="1"/>
</dbReference>
<reference evidence="4" key="2">
    <citation type="submission" date="2013-03" db="EMBL/GenBank/DDBJ databases">
        <authorList>
            <person name="Motta M.C.M."/>
            <person name="Martins A.C.A."/>
            <person name="Preta C.M.C.C."/>
            <person name="Silva R."/>
            <person name="de Souza S.S."/>
            <person name="Klein C.C."/>
            <person name="de Almeida L.G.P."/>
            <person name="Cunha O.L."/>
            <person name="Colabardini A.C."/>
            <person name="Lima B.A."/>
            <person name="Machado C.R."/>
            <person name="Soares C.M.A."/>
            <person name="de Menezes C.B.A."/>
            <person name="Bartolomeu D.C."/>
            <person name="Grisard E.C."/>
            <person name="Fantinatti-Garboggini F."/>
            <person name="Rodrigues-Luiz G.F."/>
            <person name="Wagner G."/>
            <person name="Goldman G.H."/>
            <person name="Fietto J.L.R."/>
            <person name="Ciapina L.P."/>
            <person name="Brocchi M."/>
            <person name="Elias M.C."/>
            <person name="Goldman M.H.S."/>
            <person name="Sagot M.-F."/>
            <person name="Pereira M."/>
            <person name="Stoco P.H."/>
            <person name="Teixeira S.M.R."/>
            <person name="de Mendonca-Neto R.P."/>
            <person name="Maciel T.E.F."/>
            <person name="Mendes T.A.O."/>
            <person name="Urmenyi T.P."/>
            <person name="Teixeira M.M.G."/>
            <person name="de Camargo E.F.P."/>
            <person name="de Sousa W."/>
            <person name="Schenkman S."/>
            <person name="de Vasconcelos A.T.R."/>
        </authorList>
    </citation>
    <scope>NUCLEOTIDE SEQUENCE</scope>
</reference>
<dbReference type="GO" id="GO:0010906">
    <property type="term" value="P:regulation of glucose metabolic process"/>
    <property type="evidence" value="ECO:0007669"/>
    <property type="project" value="TreeGrafter"/>
</dbReference>
<dbReference type="Gene3D" id="3.30.565.10">
    <property type="entry name" value="Histidine kinase-like ATPase, C-terminal domain"/>
    <property type="match status" value="1"/>
</dbReference>
<evidence type="ECO:0000313" key="4">
    <source>
        <dbReference type="EMBL" id="EPY36301.1"/>
    </source>
</evidence>
<comment type="subcellular location">
    <subcellularLocation>
        <location evidence="1">Mitochondrion matrix</location>
    </subcellularLocation>
</comment>
<comment type="similarity">
    <text evidence="1">Belongs to the PDK/BCKDK protein kinase family.</text>
</comment>
<dbReference type="InterPro" id="IPR039028">
    <property type="entry name" value="BCKD/PDK"/>
</dbReference>
<dbReference type="PANTHER" id="PTHR11947:SF19">
    <property type="entry name" value="PROTEIN-SERINE_THREONINE KINASE"/>
    <property type="match status" value="1"/>
</dbReference>
<feature type="domain" description="Histidine kinase" evidence="2">
    <location>
        <begin position="337"/>
        <end position="446"/>
    </location>
</feature>
<dbReference type="GO" id="GO:0004740">
    <property type="term" value="F:pyruvate dehydrogenase (acetyl-transferring) kinase activity"/>
    <property type="evidence" value="ECO:0007669"/>
    <property type="project" value="TreeGrafter"/>
</dbReference>
<keyword evidence="1" id="KW-0067">ATP-binding</keyword>
<dbReference type="InterPro" id="IPR003594">
    <property type="entry name" value="HATPase_dom"/>
</dbReference>
<keyword evidence="5" id="KW-1185">Reference proteome</keyword>
<proteinExistence type="inferred from homology"/>
<dbReference type="SMART" id="SM00387">
    <property type="entry name" value="HATPase_c"/>
    <property type="match status" value="1"/>
</dbReference>
<keyword evidence="1" id="KW-0496">Mitochondrion</keyword>
<dbReference type="EMBL" id="ATMH01000654">
    <property type="protein sequence ID" value="EPY36301.1"/>
    <property type="molecule type" value="Genomic_DNA"/>
</dbReference>
<gene>
    <name evidence="4" type="ORF">STCU_00654</name>
    <name evidence="3" type="ORF">STCU_06489</name>
</gene>
<keyword evidence="1" id="KW-0418">Kinase</keyword>
<dbReference type="SUPFAM" id="SSF55874">
    <property type="entry name" value="ATPase domain of HSP90 chaperone/DNA topoisomerase II/histidine kinase"/>
    <property type="match status" value="1"/>
</dbReference>
<dbReference type="OrthoDB" id="3264224at2759"/>
<dbReference type="InterPro" id="IPR036890">
    <property type="entry name" value="HATPase_C_sf"/>
</dbReference>